<dbReference type="EMBL" id="JBFNQD010000032">
    <property type="protein sequence ID" value="MEW9310640.1"/>
    <property type="molecule type" value="Genomic_DNA"/>
</dbReference>
<feature type="domain" description="GAD-related" evidence="1">
    <location>
        <begin position="7"/>
        <end position="107"/>
    </location>
</feature>
<evidence type="ECO:0000313" key="3">
    <source>
        <dbReference type="EMBL" id="MEW9310640.1"/>
    </source>
</evidence>
<evidence type="ECO:0000259" key="2">
    <source>
        <dbReference type="Pfam" id="PF08906"/>
    </source>
</evidence>
<evidence type="ECO:0000313" key="4">
    <source>
        <dbReference type="Proteomes" id="UP001555786"/>
    </source>
</evidence>
<name>A0ABV3PY86_9HYPH</name>
<dbReference type="Pfam" id="PF08887">
    <property type="entry name" value="GAD-like"/>
    <property type="match status" value="1"/>
</dbReference>
<dbReference type="Pfam" id="PF08906">
    <property type="entry name" value="T6SS_Tdi1_C"/>
    <property type="match status" value="1"/>
</dbReference>
<protein>
    <submittedName>
        <fullName evidence="3">GAD-like domain-containing protein</fullName>
    </submittedName>
</protein>
<feature type="domain" description="T6SS immunity protein Tdi1 C-terminal" evidence="2">
    <location>
        <begin position="138"/>
        <end position="203"/>
    </location>
</feature>
<organism evidence="3 4">
    <name type="scientific">Labrys neptuniae</name>
    <dbReference type="NCBI Taxonomy" id="376174"/>
    <lineage>
        <taxon>Bacteria</taxon>
        <taxon>Pseudomonadati</taxon>
        <taxon>Pseudomonadota</taxon>
        <taxon>Alphaproteobacteria</taxon>
        <taxon>Hyphomicrobiales</taxon>
        <taxon>Xanthobacteraceae</taxon>
        <taxon>Labrys</taxon>
    </lineage>
</organism>
<proteinExistence type="predicted"/>
<dbReference type="Proteomes" id="UP001555786">
    <property type="component" value="Unassembled WGS sequence"/>
</dbReference>
<dbReference type="InterPro" id="IPR015002">
    <property type="entry name" value="T6SS_Tdi1_C"/>
</dbReference>
<evidence type="ECO:0000259" key="1">
    <source>
        <dbReference type="Pfam" id="PF08887"/>
    </source>
</evidence>
<gene>
    <name evidence="3" type="ORF">ABXS05_34195</name>
</gene>
<dbReference type="InterPro" id="IPR014983">
    <property type="entry name" value="GAD-rel"/>
</dbReference>
<accession>A0ABV3PY86</accession>
<reference evidence="3 4" key="1">
    <citation type="submission" date="2024-07" db="EMBL/GenBank/DDBJ databases">
        <title>Description of Labrys sedimenti sp. nov., isolated from a diclofenac-degrading enrichment culture.</title>
        <authorList>
            <person name="Tancsics A."/>
            <person name="Csepanyi A."/>
        </authorList>
    </citation>
    <scope>NUCLEOTIDE SEQUENCE [LARGE SCALE GENOMIC DNA]</scope>
    <source>
        <strain evidence="3 4">LMG 23578</strain>
    </source>
</reference>
<sequence>MALNDHFQYIIGRFGRPEGGAALPTDADLAAYREIVPPSMLDFWKECGFGLVLDGYFQFCNPTAYQPLIEQIFKGDKDFDPKLICPIGFSAFGKLLLWHKQYFTIDLDLIDLRMSCAGYFRREDPNEQDIVIASVLMNLDGKSFDKNDEDGKPLFKRALKKLGRLTPDHIYAFRPALALGGTPDLKSLTIYSALEHMSFLSQLGSIKLIDFSKLGQTSSP</sequence>
<dbReference type="RefSeq" id="WP_367626995.1">
    <property type="nucleotide sequence ID" value="NZ_JBFNQD010000032.1"/>
</dbReference>
<comment type="caution">
    <text evidence="3">The sequence shown here is derived from an EMBL/GenBank/DDBJ whole genome shotgun (WGS) entry which is preliminary data.</text>
</comment>
<keyword evidence="4" id="KW-1185">Reference proteome</keyword>